<evidence type="ECO:0008006" key="3">
    <source>
        <dbReference type="Google" id="ProtNLM"/>
    </source>
</evidence>
<name>A0A2M6T0W1_9BACT</name>
<dbReference type="AlphaFoldDB" id="A0A2M6T0W1"/>
<gene>
    <name evidence="1" type="ORF">COT34_01750</name>
</gene>
<evidence type="ECO:0000313" key="2">
    <source>
        <dbReference type="Proteomes" id="UP000229390"/>
    </source>
</evidence>
<reference evidence="2" key="1">
    <citation type="submission" date="2017-09" db="EMBL/GenBank/DDBJ databases">
        <title>Depth-based differentiation of microbial function through sediment-hosted aquifers and enrichment of novel symbionts in the deep terrestrial subsurface.</title>
        <authorList>
            <person name="Probst A.J."/>
            <person name="Ladd B."/>
            <person name="Jarett J.K."/>
            <person name="Geller-Mcgrath D.E."/>
            <person name="Sieber C.M.K."/>
            <person name="Emerson J.B."/>
            <person name="Anantharaman K."/>
            <person name="Thomas B.C."/>
            <person name="Malmstrom R."/>
            <person name="Stieglmeier M."/>
            <person name="Klingl A."/>
            <person name="Woyke T."/>
            <person name="Ryan C.M."/>
            <person name="Banfield J.F."/>
        </authorList>
    </citation>
    <scope>NUCLEOTIDE SEQUENCE [LARGE SCALE GENOMIC DNA]</scope>
</reference>
<comment type="caution">
    <text evidence="1">The sequence shown here is derived from an EMBL/GenBank/DDBJ whole genome shotgun (WGS) entry which is preliminary data.</text>
</comment>
<accession>A0A2M6T0W1</accession>
<protein>
    <recommendedName>
        <fullName evidence="3">4-vinyl reductase 4VR domain-containing protein</fullName>
    </recommendedName>
</protein>
<dbReference type="Proteomes" id="UP000229390">
    <property type="component" value="Unassembled WGS sequence"/>
</dbReference>
<dbReference type="EMBL" id="PEYE01000030">
    <property type="protein sequence ID" value="PIS38805.1"/>
    <property type="molecule type" value="Genomic_DNA"/>
</dbReference>
<organism evidence="1 2">
    <name type="scientific">Candidatus Nealsonbacteria bacterium CG08_land_8_20_14_0_20_43_11</name>
    <dbReference type="NCBI Taxonomy" id="1974706"/>
    <lineage>
        <taxon>Bacteria</taxon>
        <taxon>Candidatus Nealsoniibacteriota</taxon>
    </lineage>
</organism>
<sequence>MKNTPSLTKKQADELISFPCKTRGEEIYELAQIIKGHYGEEGMKKIEKKLADLGYPVKLEQIKMTDWYPEGLNVLVILIAQEIFGWSEEEVFTLGQQTPQFSFGAKLYIKYLSSPEKTFAFSPGYWHRFVTCGEIEAAEFNETKRSAVFRLKDYKFHPVMCQYFRGYFLAIARNALKSEKITMEETACMFKGAPYHEYTVHW</sequence>
<evidence type="ECO:0000313" key="1">
    <source>
        <dbReference type="EMBL" id="PIS38805.1"/>
    </source>
</evidence>
<proteinExistence type="predicted"/>